<evidence type="ECO:0000259" key="5">
    <source>
        <dbReference type="Pfam" id="PF14490"/>
    </source>
</evidence>
<feature type="domain" description="ATP-dependent RecD2 DNA helicase SH3" evidence="6">
    <location>
        <begin position="577"/>
        <end position="647"/>
    </location>
</feature>
<gene>
    <name evidence="8" type="primary">recD</name>
    <name evidence="3" type="synonym">recD2</name>
    <name evidence="8" type="ORF">HMPREF9388_1480</name>
</gene>
<evidence type="ECO:0000256" key="3">
    <source>
        <dbReference type="HAMAP-Rule" id="MF_01488"/>
    </source>
</evidence>
<dbReference type="CDD" id="cd17933">
    <property type="entry name" value="DEXSc_RecD-like"/>
    <property type="match status" value="1"/>
</dbReference>
<comment type="caution">
    <text evidence="8">The sequence shown here is derived from an EMBL/GenBank/DDBJ whole genome shotgun (WGS) entry which is preliminary data.</text>
</comment>
<feature type="domain" description="ATP-dependent RecD2 DNA helicase-like helix-hairpin-helix" evidence="5">
    <location>
        <begin position="151"/>
        <end position="240"/>
    </location>
</feature>
<dbReference type="Pfam" id="PF13245">
    <property type="entry name" value="AAA_19"/>
    <property type="match status" value="1"/>
</dbReference>
<dbReference type="GO" id="GO:0043139">
    <property type="term" value="F:5'-3' DNA helicase activity"/>
    <property type="evidence" value="ECO:0007669"/>
    <property type="project" value="UniProtKB-UniRule"/>
</dbReference>
<reference evidence="8 9" key="1">
    <citation type="submission" date="2011-01" db="EMBL/GenBank/DDBJ databases">
        <authorList>
            <person name="Muzny D."/>
            <person name="Qin X."/>
            <person name="Deng J."/>
            <person name="Jiang H."/>
            <person name="Liu Y."/>
            <person name="Qu J."/>
            <person name="Song X.-Z."/>
            <person name="Zhang L."/>
            <person name="Thornton R."/>
            <person name="Coyle M."/>
            <person name="Francisco L."/>
            <person name="Jackson L."/>
            <person name="Javaid M."/>
            <person name="Korchina V."/>
            <person name="Kovar C."/>
            <person name="Mata R."/>
            <person name="Mathew T."/>
            <person name="Ngo R."/>
            <person name="Nguyen L."/>
            <person name="Nguyen N."/>
            <person name="Okwuonu G."/>
            <person name="Ongeri F."/>
            <person name="Pham C."/>
            <person name="Simmons D."/>
            <person name="Wilczek-Boney K."/>
            <person name="Hale W."/>
            <person name="Jakkamsetti A."/>
            <person name="Pham P."/>
            <person name="Ruth R."/>
            <person name="San Lucas F."/>
            <person name="Warren J."/>
            <person name="Zhang J."/>
            <person name="Zhao Z."/>
            <person name="Zhou C."/>
            <person name="Zhu D."/>
            <person name="Lee S."/>
            <person name="Bess C."/>
            <person name="Blankenburg K."/>
            <person name="Forbes L."/>
            <person name="Fu Q."/>
            <person name="Gubbala S."/>
            <person name="Hirani K."/>
            <person name="Jayaseelan J.C."/>
            <person name="Lara F."/>
            <person name="Munidasa M."/>
            <person name="Palculict T."/>
            <person name="Patil S."/>
            <person name="Pu L.-L."/>
            <person name="Saada N."/>
            <person name="Tang L."/>
            <person name="Weissenberger G."/>
            <person name="Zhu Y."/>
            <person name="Hemphill L."/>
            <person name="Shang Y."/>
            <person name="Youmans B."/>
            <person name="Ayvaz T."/>
            <person name="Ross M."/>
            <person name="Santibanez J."/>
            <person name="Aqrawi P."/>
            <person name="Gross S."/>
            <person name="Joshi V."/>
            <person name="Fowler G."/>
            <person name="Nazareth L."/>
            <person name="Reid J."/>
            <person name="Worley K."/>
            <person name="Petrosino J."/>
            <person name="Highlander S."/>
            <person name="Gibbs R."/>
        </authorList>
    </citation>
    <scope>NUCLEOTIDE SEQUENCE [LARGE SCALE GENOMIC DNA]</scope>
    <source>
        <strain evidence="8 9">SK353</strain>
    </source>
</reference>
<dbReference type="PATRIC" id="fig|888815.3.peg.1453"/>
<sequence>MEFYFSGTIERIIFENPSNFFRILLLDIEDTDAEDFEDFEIIVTGSMADVMEGEDYTFWGSLVQHPKYGQQLKISRYERAKPSSKGLVKYFSSDHFKGIGVKTAQKIVQLYGEDTEDTIDKILAEPEKLTQINGLAAKNREAFVAKLRLNYGTEMVLAKLAAYGIPNKLAFQIQDTYKEETLDIVEKYPYQLVEDIQGIGFKIADHLAEELGIQSDAPERFRAGLVHTLLTQSMERGDTYVEARDLLEHTIELLESSRQVELDPSLVADELAHLIEEDKVQNVETKIFENSLFFAEEGIKSNLVRLLEKGEQDCFDADNITAAIQQVEESSGISYDSIQKEAIRQAINQKVFILTGGPGTGKTTVINCIIAVYAQLRGLDLRKVNDLPILLAAPTGRAARRMNELTGLPSATIHRHLGMTGDDDTSHLDDYLDADFIIVDEFSMVDTWLANQLLSNISSQTKLLIVGDADQLPSVSPGQVLADLLQIPTIPQTKLETIYRQSEESTIVTLASQIQKGILPADFTEKKADRSYFEARNEHIPPMIEKIASAAIRSGIPAQDVQVLAPMYRGPAGIDQINNLMQNLINPVEKDELTFEAPDCQYRQGDRVIHLVNDAESNVFNGDLGYISDLLPAKYTDSKQDELTIDFDGNELVYQRSEWYKIRLAYAMSIHKSQGSEFPVVILPITRSSHRMLQRNLVYTAITRAKSKLILLGEKAAFNYAVKNTGTARKTYLVERFADLEAPQELIHTPVDRLEKAVEKYVLTEENFLKIDPLIGLTEEDIHSIFST</sequence>
<dbReference type="PANTHER" id="PTHR43788">
    <property type="entry name" value="DNA2/NAM7 HELICASE FAMILY MEMBER"/>
    <property type="match status" value="1"/>
</dbReference>
<comment type="similarity">
    <text evidence="3">Belongs to the RecD family. RecD2 subfamily.</text>
</comment>
<dbReference type="GO" id="GO:0009338">
    <property type="term" value="C:exodeoxyribonuclease V complex"/>
    <property type="evidence" value="ECO:0007669"/>
    <property type="project" value="TreeGrafter"/>
</dbReference>
<dbReference type="GO" id="GO:0005524">
    <property type="term" value="F:ATP binding"/>
    <property type="evidence" value="ECO:0007669"/>
    <property type="project" value="UniProtKB-UniRule"/>
</dbReference>
<keyword evidence="3" id="KW-0413">Isomerase</keyword>
<keyword evidence="3" id="KW-0238">DNA-binding</keyword>
<dbReference type="InterPro" id="IPR041451">
    <property type="entry name" value="RecD2_SH13"/>
</dbReference>
<accession>F0FFJ8</accession>
<dbReference type="InterPro" id="IPR006345">
    <property type="entry name" value="RecD2"/>
</dbReference>
<dbReference type="AlphaFoldDB" id="F0FFJ8"/>
<dbReference type="PANTHER" id="PTHR43788:SF6">
    <property type="entry name" value="DNA HELICASE B"/>
    <property type="match status" value="1"/>
</dbReference>
<dbReference type="SUPFAM" id="SSF52540">
    <property type="entry name" value="P-loop containing nucleoside triphosphate hydrolases"/>
    <property type="match status" value="2"/>
</dbReference>
<evidence type="ECO:0000259" key="6">
    <source>
        <dbReference type="Pfam" id="PF18335"/>
    </source>
</evidence>
<dbReference type="InterPro" id="IPR050534">
    <property type="entry name" value="Coronavir_polyprotein_1ab"/>
</dbReference>
<name>F0FFJ8_STRSA</name>
<dbReference type="GO" id="GO:0017116">
    <property type="term" value="F:single-stranded DNA helicase activity"/>
    <property type="evidence" value="ECO:0007669"/>
    <property type="project" value="TreeGrafter"/>
</dbReference>
<organism evidence="8 9">
    <name type="scientific">Streptococcus sanguinis SK353</name>
    <dbReference type="NCBI Taxonomy" id="888815"/>
    <lineage>
        <taxon>Bacteria</taxon>
        <taxon>Bacillati</taxon>
        <taxon>Bacillota</taxon>
        <taxon>Bacilli</taxon>
        <taxon>Lactobacillales</taxon>
        <taxon>Streptococcaceae</taxon>
        <taxon>Streptococcus</taxon>
    </lineage>
</organism>
<dbReference type="Gene3D" id="3.40.50.300">
    <property type="entry name" value="P-loop containing nucleotide triphosphate hydrolases"/>
    <property type="match status" value="2"/>
</dbReference>
<dbReference type="Gene3D" id="1.10.10.2220">
    <property type="match status" value="1"/>
</dbReference>
<dbReference type="RefSeq" id="WP_002898376.1">
    <property type="nucleotide sequence ID" value="NZ_GL872307.1"/>
</dbReference>
<evidence type="ECO:0000256" key="2">
    <source>
        <dbReference type="ARBA" id="ARBA00022840"/>
    </source>
</evidence>
<feature type="domain" description="ATP-dependent RecD2 DNA helicase OB-fold" evidence="7">
    <location>
        <begin position="4"/>
        <end position="82"/>
    </location>
</feature>
<feature type="binding site" evidence="3">
    <location>
        <begin position="359"/>
        <end position="363"/>
    </location>
    <ligand>
        <name>ATP</name>
        <dbReference type="ChEBI" id="CHEBI:30616"/>
    </ligand>
</feature>
<keyword evidence="1 3" id="KW-0547">Nucleotide-binding</keyword>
<evidence type="ECO:0000313" key="9">
    <source>
        <dbReference type="Proteomes" id="UP000004185"/>
    </source>
</evidence>
<dbReference type="Pfam" id="PF23139">
    <property type="entry name" value="OB_YrrC"/>
    <property type="match status" value="1"/>
</dbReference>
<keyword evidence="3 8" id="KW-0378">Hydrolase</keyword>
<feature type="domain" description="UvrD-like helicase C-terminal" evidence="4">
    <location>
        <begin position="664"/>
        <end position="712"/>
    </location>
</feature>
<keyword evidence="3 8" id="KW-0347">Helicase</keyword>
<evidence type="ECO:0000313" key="8">
    <source>
        <dbReference type="EMBL" id="EGC22263.1"/>
    </source>
</evidence>
<protein>
    <recommendedName>
        <fullName evidence="3">ATP-dependent RecD2 DNA helicase</fullName>
        <ecNumber evidence="3">5.6.2.3</ecNumber>
    </recommendedName>
    <alternativeName>
        <fullName evidence="3">DNA 5'-3' helicase subunit RecD2</fullName>
    </alternativeName>
</protein>
<proteinExistence type="inferred from homology"/>
<dbReference type="EC" id="5.6.2.3" evidence="3"/>
<comment type="catalytic activity">
    <reaction evidence="3">
        <text>ATP + H2O = ADP + phosphate + H(+)</text>
        <dbReference type="Rhea" id="RHEA:13065"/>
        <dbReference type="ChEBI" id="CHEBI:15377"/>
        <dbReference type="ChEBI" id="CHEBI:15378"/>
        <dbReference type="ChEBI" id="CHEBI:30616"/>
        <dbReference type="ChEBI" id="CHEBI:43474"/>
        <dbReference type="ChEBI" id="CHEBI:456216"/>
        <dbReference type="EC" id="5.6.2.3"/>
    </reaction>
</comment>
<evidence type="ECO:0000256" key="1">
    <source>
        <dbReference type="ARBA" id="ARBA00022741"/>
    </source>
</evidence>
<keyword evidence="2 3" id="KW-0067">ATP-binding</keyword>
<dbReference type="GO" id="GO:0003677">
    <property type="term" value="F:DNA binding"/>
    <property type="evidence" value="ECO:0007669"/>
    <property type="project" value="UniProtKB-UniRule"/>
</dbReference>
<comment type="function">
    <text evidence="3">DNA-dependent ATPase and ATP-dependent 5'-3' DNA helicase. Has no activity on blunt DNA or DNA with 3'-overhangs, requires at least 10 bases of 5'-ssDNA for helicase activity.</text>
</comment>
<dbReference type="InterPro" id="IPR027785">
    <property type="entry name" value="UvrD-like_helicase_C"/>
</dbReference>
<dbReference type="Pfam" id="PF14490">
    <property type="entry name" value="HHH_RecD2"/>
    <property type="match status" value="1"/>
</dbReference>
<dbReference type="CDD" id="cd18809">
    <property type="entry name" value="SF1_C_RecD"/>
    <property type="match status" value="1"/>
</dbReference>
<dbReference type="Gene3D" id="2.30.30.940">
    <property type="match status" value="1"/>
</dbReference>
<dbReference type="GO" id="GO:0006310">
    <property type="term" value="P:DNA recombination"/>
    <property type="evidence" value="ECO:0007669"/>
    <property type="project" value="InterPro"/>
</dbReference>
<dbReference type="HAMAP" id="MF_01488">
    <property type="entry name" value="RecD2"/>
    <property type="match status" value="1"/>
</dbReference>
<dbReference type="Pfam" id="PF18335">
    <property type="entry name" value="SH3_13"/>
    <property type="match status" value="1"/>
</dbReference>
<dbReference type="EMBL" id="AEWY01000007">
    <property type="protein sequence ID" value="EGC22263.1"/>
    <property type="molecule type" value="Genomic_DNA"/>
</dbReference>
<dbReference type="InterPro" id="IPR027417">
    <property type="entry name" value="P-loop_NTPase"/>
</dbReference>
<evidence type="ECO:0000259" key="7">
    <source>
        <dbReference type="Pfam" id="PF23139"/>
    </source>
</evidence>
<dbReference type="NCBIfam" id="TIGR01448">
    <property type="entry name" value="recD_rel"/>
    <property type="match status" value="1"/>
</dbReference>
<dbReference type="HOGENOM" id="CLU_007524_0_1_9"/>
<dbReference type="InterPro" id="IPR029493">
    <property type="entry name" value="RecD2-like_HHH"/>
</dbReference>
<dbReference type="Proteomes" id="UP000004185">
    <property type="component" value="Unassembled WGS sequence"/>
</dbReference>
<evidence type="ECO:0000259" key="4">
    <source>
        <dbReference type="Pfam" id="PF13538"/>
    </source>
</evidence>
<dbReference type="Pfam" id="PF13538">
    <property type="entry name" value="UvrD_C_2"/>
    <property type="match status" value="1"/>
</dbReference>
<dbReference type="InterPro" id="IPR055446">
    <property type="entry name" value="RecD2_N_OB"/>
</dbReference>
<dbReference type="GO" id="GO:0016887">
    <property type="term" value="F:ATP hydrolysis activity"/>
    <property type="evidence" value="ECO:0007669"/>
    <property type="project" value="RHEA"/>
</dbReference>